<dbReference type="InterPro" id="IPR015813">
    <property type="entry name" value="Pyrv/PenolPyrv_kinase-like_dom"/>
</dbReference>
<dbReference type="Pfam" id="PF13714">
    <property type="entry name" value="PEP_mutase"/>
    <property type="match status" value="1"/>
</dbReference>
<accession>A0A8E2EQU7</accession>
<gene>
    <name evidence="1" type="ORF">AOQ84DRAFT_304268</name>
</gene>
<dbReference type="Gene3D" id="3.20.20.60">
    <property type="entry name" value="Phosphoenolpyruvate-binding domains"/>
    <property type="match status" value="1"/>
</dbReference>
<reference evidence="1 2" key="1">
    <citation type="journal article" date="2016" name="Nat. Commun.">
        <title>Ectomycorrhizal ecology is imprinted in the genome of the dominant symbiotic fungus Cenococcum geophilum.</title>
        <authorList>
            <consortium name="DOE Joint Genome Institute"/>
            <person name="Peter M."/>
            <person name="Kohler A."/>
            <person name="Ohm R.A."/>
            <person name="Kuo A."/>
            <person name="Krutzmann J."/>
            <person name="Morin E."/>
            <person name="Arend M."/>
            <person name="Barry K.W."/>
            <person name="Binder M."/>
            <person name="Choi C."/>
            <person name="Clum A."/>
            <person name="Copeland A."/>
            <person name="Grisel N."/>
            <person name="Haridas S."/>
            <person name="Kipfer T."/>
            <person name="LaButti K."/>
            <person name="Lindquist E."/>
            <person name="Lipzen A."/>
            <person name="Maire R."/>
            <person name="Meier B."/>
            <person name="Mihaltcheva S."/>
            <person name="Molinier V."/>
            <person name="Murat C."/>
            <person name="Poggeler S."/>
            <person name="Quandt C.A."/>
            <person name="Sperisen C."/>
            <person name="Tritt A."/>
            <person name="Tisserant E."/>
            <person name="Crous P.W."/>
            <person name="Henrissat B."/>
            <person name="Nehls U."/>
            <person name="Egli S."/>
            <person name="Spatafora J.W."/>
            <person name="Grigoriev I.V."/>
            <person name="Martin F.M."/>
        </authorList>
    </citation>
    <scope>NUCLEOTIDE SEQUENCE [LARGE SCALE GENOMIC DNA]</scope>
    <source>
        <strain evidence="1 2">CBS 207.34</strain>
    </source>
</reference>
<dbReference type="GO" id="GO:0003824">
    <property type="term" value="F:catalytic activity"/>
    <property type="evidence" value="ECO:0007669"/>
    <property type="project" value="InterPro"/>
</dbReference>
<proteinExistence type="predicted"/>
<dbReference type="OrthoDB" id="429143at2759"/>
<dbReference type="EMBL" id="KV750914">
    <property type="protein sequence ID" value="OCL02668.1"/>
    <property type="molecule type" value="Genomic_DNA"/>
</dbReference>
<organism evidence="1 2">
    <name type="scientific">Glonium stellatum</name>
    <dbReference type="NCBI Taxonomy" id="574774"/>
    <lineage>
        <taxon>Eukaryota</taxon>
        <taxon>Fungi</taxon>
        <taxon>Dikarya</taxon>
        <taxon>Ascomycota</taxon>
        <taxon>Pezizomycotina</taxon>
        <taxon>Dothideomycetes</taxon>
        <taxon>Pleosporomycetidae</taxon>
        <taxon>Gloniales</taxon>
        <taxon>Gloniaceae</taxon>
        <taxon>Glonium</taxon>
    </lineage>
</organism>
<protein>
    <submittedName>
        <fullName evidence="1">Uncharacterized protein</fullName>
    </submittedName>
</protein>
<evidence type="ECO:0000313" key="1">
    <source>
        <dbReference type="EMBL" id="OCL02668.1"/>
    </source>
</evidence>
<dbReference type="Proteomes" id="UP000250140">
    <property type="component" value="Unassembled WGS sequence"/>
</dbReference>
<dbReference type="InterPro" id="IPR040442">
    <property type="entry name" value="Pyrv_kinase-like_dom_sf"/>
</dbReference>
<sequence>NLEDFNNNFKQLFPIEVATDRIKRVLATAAANGVPDFVANARSDPLLHDGQLSEVIKRSKAYLSAGATTVFVVGSQARGGLSRNQIVELARVFNGRLNLSVKLDDRNLTVTELASIGVARISLGP</sequence>
<dbReference type="AlphaFoldDB" id="A0A8E2EQU7"/>
<feature type="non-terminal residue" evidence="1">
    <location>
        <position position="1"/>
    </location>
</feature>
<evidence type="ECO:0000313" key="2">
    <source>
        <dbReference type="Proteomes" id="UP000250140"/>
    </source>
</evidence>
<dbReference type="SUPFAM" id="SSF51621">
    <property type="entry name" value="Phosphoenolpyruvate/pyruvate domain"/>
    <property type="match status" value="1"/>
</dbReference>
<name>A0A8E2EQU7_9PEZI</name>
<keyword evidence="2" id="KW-1185">Reference proteome</keyword>